<dbReference type="Proteomes" id="UP000253501">
    <property type="component" value="Unassembled WGS sequence"/>
</dbReference>
<dbReference type="Gene3D" id="3.30.390.10">
    <property type="entry name" value="Enolase-like, N-terminal domain"/>
    <property type="match status" value="1"/>
</dbReference>
<organism evidence="5 6">
    <name type="scientific">Cupriavidus necator</name>
    <name type="common">Alcaligenes eutrophus</name>
    <name type="synonym">Ralstonia eutropha</name>
    <dbReference type="NCBI Taxonomy" id="106590"/>
    <lineage>
        <taxon>Bacteria</taxon>
        <taxon>Pseudomonadati</taxon>
        <taxon>Pseudomonadota</taxon>
        <taxon>Betaproteobacteria</taxon>
        <taxon>Burkholderiales</taxon>
        <taxon>Burkholderiaceae</taxon>
        <taxon>Cupriavidus</taxon>
    </lineage>
</organism>
<dbReference type="AlphaFoldDB" id="A0A367PF76"/>
<dbReference type="InterPro" id="IPR029017">
    <property type="entry name" value="Enolase-like_N"/>
</dbReference>
<evidence type="ECO:0000313" key="6">
    <source>
        <dbReference type="Proteomes" id="UP000253501"/>
    </source>
</evidence>
<sequence>MKSEIKITGLRARSVNVPLEYPVKTAVGTVASSPLVLIDLLTDSGAAGNAYVFTYTPLALKPVRNMVEELAAVVTGMPLAPFVIDQALQSRFRLIGNTGLVRMATAGIDMAAWDALAKANGLPLVELLGGKARPLPAYDSHSMDGVDLGTRRAREASGSGFKAIKTKIGYATLEEDLSVIRAIRAAVGSDVQILVDYNQGLTVPEAIRRGRVLEQEGISWIEEPTLQHDYAGHASVRAALNIPVQMGENWFGPEEMAKAIAAGASDLCMPDLMKIGGVSGWLRGSALAEQAGLPMSSHIFQEFSAHLLAVTPTCHWLEKMDLAGPILEPVLTFKDGMAHFGQTPGAGIVWREDQVERFAV</sequence>
<evidence type="ECO:0000256" key="3">
    <source>
        <dbReference type="ARBA" id="ARBA00022842"/>
    </source>
</evidence>
<dbReference type="EMBL" id="QDHA01000068">
    <property type="protein sequence ID" value="RCJ05656.1"/>
    <property type="molecule type" value="Genomic_DNA"/>
</dbReference>
<dbReference type="SUPFAM" id="SSF51604">
    <property type="entry name" value="Enolase C-terminal domain-like"/>
    <property type="match status" value="1"/>
</dbReference>
<dbReference type="Pfam" id="PF13378">
    <property type="entry name" value="MR_MLE_C"/>
    <property type="match status" value="1"/>
</dbReference>
<dbReference type="SFLD" id="SFLDS00001">
    <property type="entry name" value="Enolase"/>
    <property type="match status" value="1"/>
</dbReference>
<dbReference type="PROSITE" id="PS00908">
    <property type="entry name" value="MR_MLE_1"/>
    <property type="match status" value="1"/>
</dbReference>
<dbReference type="PANTHER" id="PTHR13794:SF58">
    <property type="entry name" value="MITOCHONDRIAL ENOLASE SUPERFAMILY MEMBER 1"/>
    <property type="match status" value="1"/>
</dbReference>
<reference evidence="5 6" key="1">
    <citation type="submission" date="2018-04" db="EMBL/GenBank/DDBJ databases">
        <title>Cupriavidus necator CR12 genome sequencing and assembly.</title>
        <authorList>
            <person name="Ben Fekih I."/>
            <person name="Mazhar H.S."/>
            <person name="Bello S.K."/>
            <person name="Rensing C."/>
        </authorList>
    </citation>
    <scope>NUCLEOTIDE SEQUENCE [LARGE SCALE GENOMIC DNA]</scope>
    <source>
        <strain evidence="5 6">CR12</strain>
    </source>
</reference>
<dbReference type="GO" id="GO:0016836">
    <property type="term" value="F:hydro-lyase activity"/>
    <property type="evidence" value="ECO:0007669"/>
    <property type="project" value="TreeGrafter"/>
</dbReference>
<dbReference type="Pfam" id="PF02746">
    <property type="entry name" value="MR_MLE_N"/>
    <property type="match status" value="1"/>
</dbReference>
<dbReference type="InterPro" id="IPR046945">
    <property type="entry name" value="RHMD-like"/>
</dbReference>
<dbReference type="RefSeq" id="WP_114134371.1">
    <property type="nucleotide sequence ID" value="NZ_CP068436.1"/>
</dbReference>
<protein>
    <submittedName>
        <fullName evidence="5">Mandelate racemase</fullName>
    </submittedName>
</protein>
<evidence type="ECO:0000256" key="1">
    <source>
        <dbReference type="ARBA" id="ARBA00001946"/>
    </source>
</evidence>
<accession>A0A367PF76</accession>
<gene>
    <name evidence="5" type="ORF">DDK22_25470</name>
</gene>
<dbReference type="InterPro" id="IPR036849">
    <property type="entry name" value="Enolase-like_C_sf"/>
</dbReference>
<dbReference type="InterPro" id="IPR013341">
    <property type="entry name" value="Mandelate_racemase_N_dom"/>
</dbReference>
<feature type="domain" description="Mandelate racemase/muconate lactonizing enzyme C-terminal" evidence="4">
    <location>
        <begin position="146"/>
        <end position="243"/>
    </location>
</feature>
<dbReference type="InterPro" id="IPR013342">
    <property type="entry name" value="Mandelate_racemase_C"/>
</dbReference>
<dbReference type="Gene3D" id="3.20.20.120">
    <property type="entry name" value="Enolase-like C-terminal domain"/>
    <property type="match status" value="1"/>
</dbReference>
<dbReference type="CDD" id="cd03321">
    <property type="entry name" value="mandelate_racemase"/>
    <property type="match status" value="1"/>
</dbReference>
<dbReference type="InterPro" id="IPR029065">
    <property type="entry name" value="Enolase_C-like"/>
</dbReference>
<comment type="cofactor">
    <cofactor evidence="1">
        <name>Mg(2+)</name>
        <dbReference type="ChEBI" id="CHEBI:18420"/>
    </cofactor>
</comment>
<evidence type="ECO:0000313" key="5">
    <source>
        <dbReference type="EMBL" id="RCJ05656.1"/>
    </source>
</evidence>
<evidence type="ECO:0000256" key="2">
    <source>
        <dbReference type="ARBA" id="ARBA00022723"/>
    </source>
</evidence>
<evidence type="ECO:0000259" key="4">
    <source>
        <dbReference type="SMART" id="SM00922"/>
    </source>
</evidence>
<dbReference type="SMART" id="SM00922">
    <property type="entry name" value="MR_MLE"/>
    <property type="match status" value="1"/>
</dbReference>
<comment type="caution">
    <text evidence="5">The sequence shown here is derived from an EMBL/GenBank/DDBJ whole genome shotgun (WGS) entry which is preliminary data.</text>
</comment>
<keyword evidence="2" id="KW-0479">Metal-binding</keyword>
<dbReference type="InterPro" id="IPR018110">
    <property type="entry name" value="Mandel_Rmase/mucon_lact_enz_CS"/>
</dbReference>
<keyword evidence="3" id="KW-0460">Magnesium</keyword>
<dbReference type="GO" id="GO:0009063">
    <property type="term" value="P:amino acid catabolic process"/>
    <property type="evidence" value="ECO:0007669"/>
    <property type="project" value="InterPro"/>
</dbReference>
<dbReference type="PANTHER" id="PTHR13794">
    <property type="entry name" value="ENOLASE SUPERFAMILY, MANDELATE RACEMASE"/>
    <property type="match status" value="1"/>
</dbReference>
<dbReference type="PROSITE" id="PS00909">
    <property type="entry name" value="MR_MLE_2"/>
    <property type="match status" value="1"/>
</dbReference>
<dbReference type="GO" id="GO:0000287">
    <property type="term" value="F:magnesium ion binding"/>
    <property type="evidence" value="ECO:0007669"/>
    <property type="project" value="TreeGrafter"/>
</dbReference>
<dbReference type="GO" id="GO:0016052">
    <property type="term" value="P:carbohydrate catabolic process"/>
    <property type="evidence" value="ECO:0007669"/>
    <property type="project" value="TreeGrafter"/>
</dbReference>
<name>A0A367PF76_CUPNE</name>
<dbReference type="SUPFAM" id="SSF54826">
    <property type="entry name" value="Enolase N-terminal domain-like"/>
    <property type="match status" value="1"/>
</dbReference>
<proteinExistence type="predicted"/>
<dbReference type="SFLD" id="SFLDG00179">
    <property type="entry name" value="mandelate_racemase"/>
    <property type="match status" value="1"/>
</dbReference>